<evidence type="ECO:0000256" key="1">
    <source>
        <dbReference type="SAM" id="MobiDB-lite"/>
    </source>
</evidence>
<sequence length="80" mass="8248">MNSSFTRSGDREITGDLAGVAATRVEQHYGDGTVALFLVGAACAPSAPPPATTSRPTAPPRRRSSWPGSAMSYSPASRPS</sequence>
<feature type="compositionally biased region" description="Polar residues" evidence="1">
    <location>
        <begin position="71"/>
        <end position="80"/>
    </location>
</feature>
<protein>
    <submittedName>
        <fullName evidence="2">Uncharacterized protein</fullName>
    </submittedName>
</protein>
<evidence type="ECO:0000313" key="2">
    <source>
        <dbReference type="EMBL" id="MDV7215816.1"/>
    </source>
</evidence>
<name>A0ABU4F5F1_9ACTN</name>
<organism evidence="2 3">
    <name type="scientific">Streptomyces prunicolor</name>
    <dbReference type="NCBI Taxonomy" id="67348"/>
    <lineage>
        <taxon>Bacteria</taxon>
        <taxon>Bacillati</taxon>
        <taxon>Actinomycetota</taxon>
        <taxon>Actinomycetes</taxon>
        <taxon>Kitasatosporales</taxon>
        <taxon>Streptomycetaceae</taxon>
        <taxon>Streptomyces</taxon>
    </lineage>
</organism>
<gene>
    <name evidence="2" type="ORF">R5A26_07615</name>
</gene>
<proteinExistence type="predicted"/>
<feature type="region of interest" description="Disordered" evidence="1">
    <location>
        <begin position="43"/>
        <end position="80"/>
    </location>
</feature>
<dbReference type="EMBL" id="JAWMAJ010000018">
    <property type="protein sequence ID" value="MDV7215816.1"/>
    <property type="molecule type" value="Genomic_DNA"/>
</dbReference>
<dbReference type="Proteomes" id="UP001187346">
    <property type="component" value="Unassembled WGS sequence"/>
</dbReference>
<keyword evidence="3" id="KW-1185">Reference proteome</keyword>
<comment type="caution">
    <text evidence="2">The sequence shown here is derived from an EMBL/GenBank/DDBJ whole genome shotgun (WGS) entry which is preliminary data.</text>
</comment>
<reference evidence="2 3" key="1">
    <citation type="submission" date="2023-10" db="EMBL/GenBank/DDBJ databases">
        <title>Characterization of rhizosphere-enriched actinobacteria from wheat plants lab-grown on chernevaya soil.</title>
        <authorList>
            <person name="Tikhonova E.N."/>
            <person name="Konopkin A."/>
            <person name="Kravchenko I.K."/>
        </authorList>
    </citation>
    <scope>NUCLEOTIDE SEQUENCE [LARGE SCALE GENOMIC DNA]</scope>
    <source>
        <strain evidence="2 3">RR29</strain>
    </source>
</reference>
<accession>A0ABU4F5F1</accession>
<dbReference type="RefSeq" id="WP_317770568.1">
    <property type="nucleotide sequence ID" value="NZ_JAWMAJ010000018.1"/>
</dbReference>
<evidence type="ECO:0000313" key="3">
    <source>
        <dbReference type="Proteomes" id="UP001187346"/>
    </source>
</evidence>